<dbReference type="InterPro" id="IPR002225">
    <property type="entry name" value="3Beta_OHSteriod_DH/Estase"/>
</dbReference>
<dbReference type="SUPFAM" id="SSF51735">
    <property type="entry name" value="NAD(P)-binding Rossmann-fold domains"/>
    <property type="match status" value="1"/>
</dbReference>
<evidence type="ECO:0000256" key="2">
    <source>
        <dbReference type="ARBA" id="ARBA00023002"/>
    </source>
</evidence>
<comment type="similarity">
    <text evidence="1">Belongs to the 3-beta-HSD family.</text>
</comment>
<evidence type="ECO:0000256" key="1">
    <source>
        <dbReference type="ARBA" id="ARBA00009219"/>
    </source>
</evidence>
<dbReference type="PANTHER" id="PTHR43245">
    <property type="entry name" value="BIFUNCTIONAL POLYMYXIN RESISTANCE PROTEIN ARNA"/>
    <property type="match status" value="1"/>
</dbReference>
<dbReference type="GO" id="GO:0016616">
    <property type="term" value="F:oxidoreductase activity, acting on the CH-OH group of donors, NAD or NADP as acceptor"/>
    <property type="evidence" value="ECO:0007669"/>
    <property type="project" value="InterPro"/>
</dbReference>
<evidence type="ECO:0000259" key="3">
    <source>
        <dbReference type="Pfam" id="PF01073"/>
    </source>
</evidence>
<name>A0A5N6TJI9_ASPAV</name>
<dbReference type="OrthoDB" id="10058185at2759"/>
<keyword evidence="5" id="KW-1185">Reference proteome</keyword>
<evidence type="ECO:0000313" key="4">
    <source>
        <dbReference type="EMBL" id="KAE8146485.1"/>
    </source>
</evidence>
<dbReference type="GO" id="GO:0006694">
    <property type="term" value="P:steroid biosynthetic process"/>
    <property type="evidence" value="ECO:0007669"/>
    <property type="project" value="InterPro"/>
</dbReference>
<dbReference type="InterPro" id="IPR050177">
    <property type="entry name" value="Lipid_A_modif_metabolic_enz"/>
</dbReference>
<evidence type="ECO:0000313" key="5">
    <source>
        <dbReference type="Proteomes" id="UP000325780"/>
    </source>
</evidence>
<proteinExistence type="inferred from homology"/>
<dbReference type="AlphaFoldDB" id="A0A5N6TJI9"/>
<gene>
    <name evidence="4" type="ORF">BDV25DRAFT_162347</name>
</gene>
<dbReference type="PANTHER" id="PTHR43245:SF51">
    <property type="entry name" value="SHORT CHAIN DEHYDROGENASE_REDUCTASE FAMILY 42E, MEMBER 2"/>
    <property type="match status" value="1"/>
</dbReference>
<feature type="domain" description="3-beta hydroxysteroid dehydrogenase/isomerase" evidence="3">
    <location>
        <begin position="70"/>
        <end position="350"/>
    </location>
</feature>
<dbReference type="Proteomes" id="UP000325780">
    <property type="component" value="Unassembled WGS sequence"/>
</dbReference>
<dbReference type="Pfam" id="PF01073">
    <property type="entry name" value="3Beta_HSD"/>
    <property type="match status" value="1"/>
</dbReference>
<dbReference type="Gene3D" id="3.40.50.720">
    <property type="entry name" value="NAD(P)-binding Rossmann-like Domain"/>
    <property type="match status" value="1"/>
</dbReference>
<organism evidence="4 5">
    <name type="scientific">Aspergillus avenaceus</name>
    <dbReference type="NCBI Taxonomy" id="36643"/>
    <lineage>
        <taxon>Eukaryota</taxon>
        <taxon>Fungi</taxon>
        <taxon>Dikarya</taxon>
        <taxon>Ascomycota</taxon>
        <taxon>Pezizomycotina</taxon>
        <taxon>Eurotiomycetes</taxon>
        <taxon>Eurotiomycetidae</taxon>
        <taxon>Eurotiales</taxon>
        <taxon>Aspergillaceae</taxon>
        <taxon>Aspergillus</taxon>
        <taxon>Aspergillus subgen. Circumdati</taxon>
    </lineage>
</organism>
<dbReference type="InterPro" id="IPR036291">
    <property type="entry name" value="NAD(P)-bd_dom_sf"/>
</dbReference>
<reference evidence="4 5" key="1">
    <citation type="submission" date="2019-04" db="EMBL/GenBank/DDBJ databases">
        <title>Friends and foes A comparative genomics study of 23 Aspergillus species from section Flavi.</title>
        <authorList>
            <consortium name="DOE Joint Genome Institute"/>
            <person name="Kjaerbolling I."/>
            <person name="Vesth T."/>
            <person name="Frisvad J.C."/>
            <person name="Nybo J.L."/>
            <person name="Theobald S."/>
            <person name="Kildgaard S."/>
            <person name="Isbrandt T."/>
            <person name="Kuo A."/>
            <person name="Sato A."/>
            <person name="Lyhne E.K."/>
            <person name="Kogle M.E."/>
            <person name="Wiebenga A."/>
            <person name="Kun R.S."/>
            <person name="Lubbers R.J."/>
            <person name="Makela M.R."/>
            <person name="Barry K."/>
            <person name="Chovatia M."/>
            <person name="Clum A."/>
            <person name="Daum C."/>
            <person name="Haridas S."/>
            <person name="He G."/>
            <person name="LaButti K."/>
            <person name="Lipzen A."/>
            <person name="Mondo S."/>
            <person name="Riley R."/>
            <person name="Salamov A."/>
            <person name="Simmons B.A."/>
            <person name="Magnuson J.K."/>
            <person name="Henrissat B."/>
            <person name="Mortensen U.H."/>
            <person name="Larsen T.O."/>
            <person name="Devries R.P."/>
            <person name="Grigoriev I.V."/>
            <person name="Machida M."/>
            <person name="Baker S.E."/>
            <person name="Andersen M.R."/>
        </authorList>
    </citation>
    <scope>NUCLEOTIDE SEQUENCE [LARGE SCALE GENOMIC DNA]</scope>
    <source>
        <strain evidence="4 5">IBT 18842</strain>
    </source>
</reference>
<sequence length="449" mass="49469">MWLIALAAFTAVLAYLYHVNRVIMTTPEEALRLSPHRWTVEEIKSAYEKAASEPTDVSKSVPPKQNRRYIVVGGTGLVGNSIISHLLMRGESPSAIRILDLRAPKQDILSKGVAYILTDITSEQAVQDAFTHPWPEDVANLPLTVFHNAAVIRPGDRLKAFLPLCRGVNVNGAVNVLNAAKKAGASCFIATSSGSVCLRRFPLWFAPWTAPKHMVQVVHDEVKLPEQHDDFFGNYAVVKAEAEHIIRSADDTSTNFRTGCIRPVNGIYGIGDTTASVTGNYMKSQGSPSWTYNVIHSFVNAENVSIAHLLYEQRLLEHPTTKRPDIGGQAFAVTDPNPPVQFDDIYRLLCTVVQTPMAFPHVPIIPFVLLSYLIEAYSFLQYVYLPRLPRITGDLATLQPGLFAIANAHVIGDDSRARQTPEEGGLGFVAPITTLEGMCKEIRAWNDSV</sequence>
<keyword evidence="2" id="KW-0560">Oxidoreductase</keyword>
<dbReference type="EMBL" id="ML742259">
    <property type="protein sequence ID" value="KAE8146485.1"/>
    <property type="molecule type" value="Genomic_DNA"/>
</dbReference>
<accession>A0A5N6TJI9</accession>
<protein>
    <recommendedName>
        <fullName evidence="3">3-beta hydroxysteroid dehydrogenase/isomerase domain-containing protein</fullName>
    </recommendedName>
</protein>